<protein>
    <submittedName>
        <fullName evidence="10">Branched-chain amino acid ABC transporter permease</fullName>
    </submittedName>
</protein>
<name>A0ABW3VLH9_9PSEU</name>
<feature type="transmembrane region" description="Helical" evidence="9">
    <location>
        <begin position="235"/>
        <end position="262"/>
    </location>
</feature>
<organism evidence="10 11">
    <name type="scientific">Pseudonocardia benzenivorans</name>
    <dbReference type="NCBI Taxonomy" id="228005"/>
    <lineage>
        <taxon>Bacteria</taxon>
        <taxon>Bacillati</taxon>
        <taxon>Actinomycetota</taxon>
        <taxon>Actinomycetes</taxon>
        <taxon>Pseudonocardiales</taxon>
        <taxon>Pseudonocardiaceae</taxon>
        <taxon>Pseudonocardia</taxon>
    </lineage>
</organism>
<keyword evidence="6 9" id="KW-1133">Transmembrane helix</keyword>
<feature type="transmembrane region" description="Helical" evidence="9">
    <location>
        <begin position="203"/>
        <end position="229"/>
    </location>
</feature>
<feature type="transmembrane region" description="Helical" evidence="9">
    <location>
        <begin position="269"/>
        <end position="289"/>
    </location>
</feature>
<feature type="transmembrane region" description="Helical" evidence="9">
    <location>
        <begin position="104"/>
        <end position="126"/>
    </location>
</feature>
<evidence type="ECO:0000256" key="3">
    <source>
        <dbReference type="ARBA" id="ARBA00022475"/>
    </source>
</evidence>
<gene>
    <name evidence="10" type="ORF">ACFQ34_19595</name>
</gene>
<keyword evidence="2" id="KW-0813">Transport</keyword>
<keyword evidence="5" id="KW-0029">Amino-acid transport</keyword>
<keyword evidence="4 9" id="KW-0812">Transmembrane</keyword>
<sequence>MRQPRVGSPGVAVSTLLQAIVNGLMTGSVYALLALSIALIFKTMDTVNFATASMGAFCAFLFFQVGTVLGLGWGAGLAVAAAGAVVLGWAVERGIVRPLGSGDLFRLVLATMGLDIVLNNATQIFFGSGVQNINAPLPSGGLNVAGVNVDLARLVILGVAVAGAVVLALVLRYTNLGVGMRAYAQDPQAATLMGVPARTVSRWTWIISSLLGLIAAIMVASVSVLSVGFLQGTFISAFTAAVLGGLSSLPGAVAGGFVLGVLEALSIAYAPRAVTIALPVLIILVVLMIRPAGLFGRLSATRA</sequence>
<dbReference type="RefSeq" id="WP_103380630.1">
    <property type="nucleotide sequence ID" value="NZ_BAABKS010000005.1"/>
</dbReference>
<dbReference type="EMBL" id="JBHTMB010000164">
    <property type="protein sequence ID" value="MFD1235498.1"/>
    <property type="molecule type" value="Genomic_DNA"/>
</dbReference>
<evidence type="ECO:0000256" key="1">
    <source>
        <dbReference type="ARBA" id="ARBA00004651"/>
    </source>
</evidence>
<evidence type="ECO:0000256" key="4">
    <source>
        <dbReference type="ARBA" id="ARBA00022692"/>
    </source>
</evidence>
<dbReference type="PANTHER" id="PTHR11795:SF451">
    <property type="entry name" value="ABC TRANSPORTER PERMEASE PROTEIN"/>
    <property type="match status" value="1"/>
</dbReference>
<dbReference type="Proteomes" id="UP001597182">
    <property type="component" value="Unassembled WGS sequence"/>
</dbReference>
<dbReference type="InterPro" id="IPR052157">
    <property type="entry name" value="BCAA_transport_permease"/>
</dbReference>
<comment type="subcellular location">
    <subcellularLocation>
        <location evidence="1">Cell membrane</location>
        <topology evidence="1">Multi-pass membrane protein</topology>
    </subcellularLocation>
</comment>
<keyword evidence="11" id="KW-1185">Reference proteome</keyword>
<feature type="transmembrane region" description="Helical" evidence="9">
    <location>
        <begin position="20"/>
        <end position="40"/>
    </location>
</feature>
<accession>A0ABW3VLH9</accession>
<dbReference type="CDD" id="cd06582">
    <property type="entry name" value="TM_PBP1_LivH_like"/>
    <property type="match status" value="1"/>
</dbReference>
<evidence type="ECO:0000256" key="5">
    <source>
        <dbReference type="ARBA" id="ARBA00022970"/>
    </source>
</evidence>
<keyword evidence="7 9" id="KW-0472">Membrane</keyword>
<dbReference type="InterPro" id="IPR001851">
    <property type="entry name" value="ABC_transp_permease"/>
</dbReference>
<reference evidence="11" key="1">
    <citation type="journal article" date="2019" name="Int. J. Syst. Evol. Microbiol.">
        <title>The Global Catalogue of Microorganisms (GCM) 10K type strain sequencing project: providing services to taxonomists for standard genome sequencing and annotation.</title>
        <authorList>
            <consortium name="The Broad Institute Genomics Platform"/>
            <consortium name="The Broad Institute Genome Sequencing Center for Infectious Disease"/>
            <person name="Wu L."/>
            <person name="Ma J."/>
        </authorList>
    </citation>
    <scope>NUCLEOTIDE SEQUENCE [LARGE SCALE GENOMIC DNA]</scope>
    <source>
        <strain evidence="11">CCUG 49018</strain>
    </source>
</reference>
<comment type="caution">
    <text evidence="10">The sequence shown here is derived from an EMBL/GenBank/DDBJ whole genome shotgun (WGS) entry which is preliminary data.</text>
</comment>
<evidence type="ECO:0000256" key="9">
    <source>
        <dbReference type="SAM" id="Phobius"/>
    </source>
</evidence>
<evidence type="ECO:0000256" key="8">
    <source>
        <dbReference type="ARBA" id="ARBA00037998"/>
    </source>
</evidence>
<evidence type="ECO:0000256" key="2">
    <source>
        <dbReference type="ARBA" id="ARBA00022448"/>
    </source>
</evidence>
<feature type="transmembrane region" description="Helical" evidence="9">
    <location>
        <begin position="151"/>
        <end position="171"/>
    </location>
</feature>
<comment type="similarity">
    <text evidence="8">Belongs to the binding-protein-dependent transport system permease family. LivHM subfamily.</text>
</comment>
<evidence type="ECO:0000256" key="6">
    <source>
        <dbReference type="ARBA" id="ARBA00022989"/>
    </source>
</evidence>
<evidence type="ECO:0000313" key="11">
    <source>
        <dbReference type="Proteomes" id="UP001597182"/>
    </source>
</evidence>
<feature type="transmembrane region" description="Helical" evidence="9">
    <location>
        <begin position="47"/>
        <end position="65"/>
    </location>
</feature>
<evidence type="ECO:0000256" key="7">
    <source>
        <dbReference type="ARBA" id="ARBA00023136"/>
    </source>
</evidence>
<dbReference type="PANTHER" id="PTHR11795">
    <property type="entry name" value="BRANCHED-CHAIN AMINO ACID TRANSPORT SYSTEM PERMEASE PROTEIN LIVH"/>
    <property type="match status" value="1"/>
</dbReference>
<dbReference type="Pfam" id="PF02653">
    <property type="entry name" value="BPD_transp_2"/>
    <property type="match status" value="1"/>
</dbReference>
<evidence type="ECO:0000313" key="10">
    <source>
        <dbReference type="EMBL" id="MFD1235498.1"/>
    </source>
</evidence>
<proteinExistence type="inferred from homology"/>
<feature type="transmembrane region" description="Helical" evidence="9">
    <location>
        <begin position="71"/>
        <end position="92"/>
    </location>
</feature>
<keyword evidence="3" id="KW-1003">Cell membrane</keyword>